<feature type="domain" description="DUF6286" evidence="1">
    <location>
        <begin position="1"/>
        <end position="72"/>
    </location>
</feature>
<dbReference type="AlphaFoldDB" id="A0A372JRP6"/>
<organism evidence="2 3">
    <name type="scientific">Actinomadura logoneensis</name>
    <dbReference type="NCBI Taxonomy" id="2293572"/>
    <lineage>
        <taxon>Bacteria</taxon>
        <taxon>Bacillati</taxon>
        <taxon>Actinomycetota</taxon>
        <taxon>Actinomycetes</taxon>
        <taxon>Streptosporangiales</taxon>
        <taxon>Thermomonosporaceae</taxon>
        <taxon>Actinomadura</taxon>
    </lineage>
</organism>
<evidence type="ECO:0000259" key="1">
    <source>
        <dbReference type="Pfam" id="PF19803"/>
    </source>
</evidence>
<dbReference type="Pfam" id="PF19803">
    <property type="entry name" value="DUF6286"/>
    <property type="match status" value="1"/>
</dbReference>
<keyword evidence="3" id="KW-1185">Reference proteome</keyword>
<dbReference type="Proteomes" id="UP000261811">
    <property type="component" value="Unassembled WGS sequence"/>
</dbReference>
<protein>
    <submittedName>
        <fullName evidence="2">Alkaline shock response membrane anchor protein AmaP</fullName>
    </submittedName>
</protein>
<dbReference type="EMBL" id="QURH01000101">
    <property type="protein sequence ID" value="RFU42715.1"/>
    <property type="molecule type" value="Genomic_DNA"/>
</dbReference>
<comment type="caution">
    <text evidence="2">The sequence shown here is derived from an EMBL/GenBank/DDBJ whole genome shotgun (WGS) entry which is preliminary data.</text>
</comment>
<proteinExistence type="predicted"/>
<dbReference type="RefSeq" id="WP_235834094.1">
    <property type="nucleotide sequence ID" value="NZ_QURH01000101.1"/>
</dbReference>
<sequence length="76" mass="8952">LRRALADAAAEVSGVDRVRVRLRGRWRPRVSVRAWTRYRNPAGGADLVRQAVRARLDGFDLMRDRRVVVRLRWRDE</sequence>
<name>A0A372JRP6_9ACTN</name>
<reference evidence="2 3" key="1">
    <citation type="submission" date="2018-08" db="EMBL/GenBank/DDBJ databases">
        <title>Actinomadura jelena sp. nov., a novel Actinomycete isolated from soil in Chad.</title>
        <authorList>
            <person name="Shi L."/>
        </authorList>
    </citation>
    <scope>NUCLEOTIDE SEQUENCE [LARGE SCALE GENOMIC DNA]</scope>
    <source>
        <strain evidence="2 3">NEAU-G17</strain>
    </source>
</reference>
<gene>
    <name evidence="2" type="ORF">DZF91_05110</name>
</gene>
<evidence type="ECO:0000313" key="3">
    <source>
        <dbReference type="Proteomes" id="UP000261811"/>
    </source>
</evidence>
<evidence type="ECO:0000313" key="2">
    <source>
        <dbReference type="EMBL" id="RFU42715.1"/>
    </source>
</evidence>
<dbReference type="InterPro" id="IPR046253">
    <property type="entry name" value="DUF6286"/>
</dbReference>
<accession>A0A372JRP6</accession>
<feature type="non-terminal residue" evidence="2">
    <location>
        <position position="1"/>
    </location>
</feature>